<feature type="active site" description="Tele-AMP-histidine intermediate" evidence="1">
    <location>
        <position position="113"/>
    </location>
</feature>
<dbReference type="Proteomes" id="UP001320326">
    <property type="component" value="Chromosome"/>
</dbReference>
<organism evidence="6 7">
    <name type="scientific">Sideroxyarcus emersonii</name>
    <dbReference type="NCBI Taxonomy" id="2764705"/>
    <lineage>
        <taxon>Bacteria</taxon>
        <taxon>Pseudomonadati</taxon>
        <taxon>Pseudomonadota</taxon>
        <taxon>Betaproteobacteria</taxon>
        <taxon>Nitrosomonadales</taxon>
        <taxon>Gallionellaceae</taxon>
        <taxon>Sideroxyarcus</taxon>
    </lineage>
</organism>
<dbReference type="Pfam" id="PF01230">
    <property type="entry name" value="HIT"/>
    <property type="match status" value="1"/>
</dbReference>
<dbReference type="InterPro" id="IPR052908">
    <property type="entry name" value="AP-4-A_phosphorylase"/>
</dbReference>
<dbReference type="InterPro" id="IPR011146">
    <property type="entry name" value="HIT-like"/>
</dbReference>
<evidence type="ECO:0000256" key="1">
    <source>
        <dbReference type="PIRSR" id="PIRSR601310-1"/>
    </source>
</evidence>
<evidence type="ECO:0000313" key="7">
    <source>
        <dbReference type="Proteomes" id="UP001320326"/>
    </source>
</evidence>
<evidence type="ECO:0000313" key="6">
    <source>
        <dbReference type="EMBL" id="BCK87708.1"/>
    </source>
</evidence>
<feature type="short sequence motif" description="Histidine triad motif" evidence="2 3">
    <location>
        <begin position="111"/>
        <end position="115"/>
    </location>
</feature>
<dbReference type="AlphaFoldDB" id="A0AAN1XAU9"/>
<accession>A0AAN1XAU9</accession>
<dbReference type="InterPro" id="IPR036265">
    <property type="entry name" value="HIT-like_sf"/>
</dbReference>
<sequence>MNGGQKLSAEEKTEKKRDPNNPCLFCKDPRGVSLQHELAFSARDTYAVSPGHTLVIPRRHVASFFDLTPEEVNACMKLIAEERMQLDEEFKPDGYNIGVNIGPAAGQSIFHVHIHIIPRYLGDVENPQGGVRHVIPKKAHYTR</sequence>
<dbReference type="InterPro" id="IPR001310">
    <property type="entry name" value="Histidine_triad_HIT"/>
</dbReference>
<evidence type="ECO:0000256" key="2">
    <source>
        <dbReference type="PIRSR" id="PIRSR601310-3"/>
    </source>
</evidence>
<protein>
    <recommendedName>
        <fullName evidence="5">HIT domain-containing protein</fullName>
    </recommendedName>
</protein>
<proteinExistence type="predicted"/>
<dbReference type="PROSITE" id="PS00892">
    <property type="entry name" value="HIT_1"/>
    <property type="match status" value="1"/>
</dbReference>
<dbReference type="EMBL" id="AP023423">
    <property type="protein sequence ID" value="BCK87708.1"/>
    <property type="molecule type" value="Genomic_DNA"/>
</dbReference>
<dbReference type="GO" id="GO:0003824">
    <property type="term" value="F:catalytic activity"/>
    <property type="evidence" value="ECO:0007669"/>
    <property type="project" value="InterPro"/>
</dbReference>
<dbReference type="InterPro" id="IPR019808">
    <property type="entry name" value="Histidine_triad_CS"/>
</dbReference>
<dbReference type="PRINTS" id="PR00332">
    <property type="entry name" value="HISTRIAD"/>
</dbReference>
<evidence type="ECO:0000256" key="4">
    <source>
        <dbReference type="SAM" id="MobiDB-lite"/>
    </source>
</evidence>
<gene>
    <name evidence="6" type="ORF">MIZ01_1499</name>
</gene>
<feature type="compositionally biased region" description="Basic and acidic residues" evidence="4">
    <location>
        <begin position="8"/>
        <end position="19"/>
    </location>
</feature>
<keyword evidence="7" id="KW-1185">Reference proteome</keyword>
<name>A0AAN1XAU9_9PROT</name>
<dbReference type="PANTHER" id="PTHR42997:SF1">
    <property type="entry name" value="AP-4-A PHOSPHORYLASE"/>
    <property type="match status" value="1"/>
</dbReference>
<reference evidence="6 7" key="1">
    <citation type="journal article" date="2022" name="Int. J. Syst. Evol. Microbiol.">
        <title>&lt;i&gt;Sideroxyarcus emersonii&lt;/i&gt; gen. nov. sp. nov., a neutrophilic, microaerobic iron- and thiosulfate-oxidizing bacterium isolated from iron-rich wetland sediment.</title>
        <authorList>
            <person name="Kato S."/>
            <person name="Itoh T."/>
            <person name="Iino T."/>
            <person name="Ohkuma M."/>
        </authorList>
    </citation>
    <scope>NUCLEOTIDE SEQUENCE [LARGE SCALE GENOMIC DNA]</scope>
    <source>
        <strain evidence="6 7">MIZ01</strain>
    </source>
</reference>
<evidence type="ECO:0000259" key="5">
    <source>
        <dbReference type="PROSITE" id="PS51084"/>
    </source>
</evidence>
<feature type="domain" description="HIT" evidence="5">
    <location>
        <begin position="44"/>
        <end position="126"/>
    </location>
</feature>
<dbReference type="KEGG" id="seme:MIZ01_1499"/>
<evidence type="ECO:0000256" key="3">
    <source>
        <dbReference type="PROSITE-ProRule" id="PRU00464"/>
    </source>
</evidence>
<dbReference type="SUPFAM" id="SSF54197">
    <property type="entry name" value="HIT-like"/>
    <property type="match status" value="1"/>
</dbReference>
<dbReference type="PANTHER" id="PTHR42997">
    <property type="entry name" value="HIT FAMILY HYDROLASE"/>
    <property type="match status" value="1"/>
</dbReference>
<dbReference type="PROSITE" id="PS51084">
    <property type="entry name" value="HIT_2"/>
    <property type="match status" value="1"/>
</dbReference>
<dbReference type="Gene3D" id="3.30.428.10">
    <property type="entry name" value="HIT-like"/>
    <property type="match status" value="1"/>
</dbReference>
<feature type="region of interest" description="Disordered" evidence="4">
    <location>
        <begin position="1"/>
        <end position="22"/>
    </location>
</feature>